<protein>
    <submittedName>
        <fullName evidence="1">Uncharacterized protein</fullName>
    </submittedName>
</protein>
<evidence type="ECO:0000313" key="1">
    <source>
        <dbReference type="EMBL" id="QHU04772.1"/>
    </source>
</evidence>
<reference evidence="1" key="1">
    <citation type="journal article" date="2020" name="Nature">
        <title>Giant virus diversity and host interactions through global metagenomics.</title>
        <authorList>
            <person name="Schulz F."/>
            <person name="Roux S."/>
            <person name="Paez-Espino D."/>
            <person name="Jungbluth S."/>
            <person name="Walsh D.A."/>
            <person name="Denef V.J."/>
            <person name="McMahon K.D."/>
            <person name="Konstantinidis K.T."/>
            <person name="Eloe-Fadrosh E.A."/>
            <person name="Kyrpides N.C."/>
            <person name="Woyke T."/>
        </authorList>
    </citation>
    <scope>NUCLEOTIDE SEQUENCE</scope>
    <source>
        <strain evidence="1">GVMAG-M-3300027708-5</strain>
    </source>
</reference>
<organism evidence="1">
    <name type="scientific">viral metagenome</name>
    <dbReference type="NCBI Taxonomy" id="1070528"/>
    <lineage>
        <taxon>unclassified sequences</taxon>
        <taxon>metagenomes</taxon>
        <taxon>organismal metagenomes</taxon>
    </lineage>
</organism>
<name>A0A6C0JGK9_9ZZZZ</name>
<accession>A0A6C0JGK9</accession>
<dbReference type="AlphaFoldDB" id="A0A6C0JGK9"/>
<dbReference type="EMBL" id="MN740404">
    <property type="protein sequence ID" value="QHU04772.1"/>
    <property type="molecule type" value="Genomic_DNA"/>
</dbReference>
<proteinExistence type="predicted"/>
<sequence>MIYFGKCICVAACLCGGTFTAKLLLEAFIYLETTPKVHLDPLQIL</sequence>